<name>A0ABW3D100_9FLAO</name>
<dbReference type="Pfam" id="PF08928">
    <property type="entry name" value="PoNi_N"/>
    <property type="match status" value="1"/>
</dbReference>
<dbReference type="Proteomes" id="UP001596978">
    <property type="component" value="Unassembled WGS sequence"/>
</dbReference>
<dbReference type="Pfam" id="PF08929">
    <property type="entry name" value="PoNi_C"/>
    <property type="match status" value="1"/>
</dbReference>
<evidence type="ECO:0000313" key="4">
    <source>
        <dbReference type="Proteomes" id="UP001596978"/>
    </source>
</evidence>
<feature type="domain" description="PoNi N-terminal" evidence="1">
    <location>
        <begin position="4"/>
        <end position="125"/>
    </location>
</feature>
<evidence type="ECO:0000259" key="1">
    <source>
        <dbReference type="Pfam" id="PF08928"/>
    </source>
</evidence>
<dbReference type="Gene3D" id="1.10.3920.10">
    <property type="entry name" value="PA2201 C-terminal domain-like"/>
    <property type="match status" value="1"/>
</dbReference>
<dbReference type="RefSeq" id="WP_386410054.1">
    <property type="nucleotide sequence ID" value="NZ_JBHTJH010000017.1"/>
</dbReference>
<protein>
    <submittedName>
        <fullName evidence="3">PoNe immunity protein domain-containing protein</fullName>
    </submittedName>
</protein>
<proteinExistence type="predicted"/>
<dbReference type="InterPro" id="IPR028983">
    <property type="entry name" value="PA2201-like_C"/>
</dbReference>
<keyword evidence="4" id="KW-1185">Reference proteome</keyword>
<dbReference type="EMBL" id="JBHTJH010000017">
    <property type="protein sequence ID" value="MFD0863743.1"/>
    <property type="molecule type" value="Genomic_DNA"/>
</dbReference>
<feature type="domain" description="PoNi C-terminal" evidence="2">
    <location>
        <begin position="135"/>
        <end position="238"/>
    </location>
</feature>
<gene>
    <name evidence="3" type="ORF">ACFQ1M_16125</name>
</gene>
<evidence type="ECO:0000259" key="2">
    <source>
        <dbReference type="Pfam" id="PF08929"/>
    </source>
</evidence>
<dbReference type="InterPro" id="IPR015025">
    <property type="entry name" value="PoNi_C"/>
</dbReference>
<accession>A0ABW3D100</accession>
<dbReference type="SUPFAM" id="SSF140731">
    <property type="entry name" value="PA2201 C-terminal domain-like"/>
    <property type="match status" value="1"/>
</dbReference>
<organism evidence="3 4">
    <name type="scientific">Sungkyunkwania multivorans</name>
    <dbReference type="NCBI Taxonomy" id="1173618"/>
    <lineage>
        <taxon>Bacteria</taxon>
        <taxon>Pseudomonadati</taxon>
        <taxon>Bacteroidota</taxon>
        <taxon>Flavobacteriia</taxon>
        <taxon>Flavobacteriales</taxon>
        <taxon>Flavobacteriaceae</taxon>
        <taxon>Sungkyunkwania</taxon>
    </lineage>
</organism>
<evidence type="ECO:0000313" key="3">
    <source>
        <dbReference type="EMBL" id="MFD0863743.1"/>
    </source>
</evidence>
<comment type="caution">
    <text evidence="3">The sequence shown here is derived from an EMBL/GenBank/DDBJ whole genome shotgun (WGS) entry which is preliminary data.</text>
</comment>
<reference evidence="4" key="1">
    <citation type="journal article" date="2019" name="Int. J. Syst. Evol. Microbiol.">
        <title>The Global Catalogue of Microorganisms (GCM) 10K type strain sequencing project: providing services to taxonomists for standard genome sequencing and annotation.</title>
        <authorList>
            <consortium name="The Broad Institute Genomics Platform"/>
            <consortium name="The Broad Institute Genome Sequencing Center for Infectious Disease"/>
            <person name="Wu L."/>
            <person name="Ma J."/>
        </authorList>
    </citation>
    <scope>NUCLEOTIDE SEQUENCE [LARGE SCALE GENOMIC DNA]</scope>
    <source>
        <strain evidence="4">CCUG 62952</strain>
    </source>
</reference>
<sequence length="246" mass="29188">MKVRDQLNTYEGYLEIIEKNDGFISKRIDKIKKLQEDEQRGVQNYPKSNEEIICSTYDTLFRYQFSNLVAKYSLGANVTAINKQYHTLLEFIGHAWNKESGYIQMVNMLSIGILLDIDRKQFEKLQALIDEARLEDYLIDLLIKSYNKRRMLSTNFLWRNPYASIEGIVEMSKSDKEEALRKLKDYLKKWYKAIEIKTHESKWNIHTGYWCWEAGALAKILELDDSQLKGEHYYPYDLVHREEAMS</sequence>
<dbReference type="InterPro" id="IPR015024">
    <property type="entry name" value="PoNi_N"/>
</dbReference>